<proteinExistence type="predicted"/>
<organism evidence="1 2">
    <name type="scientific">Enhygromyxa salina</name>
    <dbReference type="NCBI Taxonomy" id="215803"/>
    <lineage>
        <taxon>Bacteria</taxon>
        <taxon>Pseudomonadati</taxon>
        <taxon>Myxococcota</taxon>
        <taxon>Polyangia</taxon>
        <taxon>Nannocystales</taxon>
        <taxon>Nannocystaceae</taxon>
        <taxon>Enhygromyxa</taxon>
    </lineage>
</organism>
<name>A0A2S9YX81_9BACT</name>
<dbReference type="AlphaFoldDB" id="A0A2S9YX81"/>
<accession>A0A2S9YX81</accession>
<dbReference type="Proteomes" id="UP000238823">
    <property type="component" value="Unassembled WGS sequence"/>
</dbReference>
<protein>
    <submittedName>
        <fullName evidence="1">Uncharacterized protein</fullName>
    </submittedName>
</protein>
<sequence>MTVAIQTLSTLPNKEIVFDFGKGTNVLHYVVGISYWKFSFDNTDQRIDTITLNLTSNSAGSQVTTSIAAQLQGGDHKMGYKNSSVTLSCVAILNDDNRNYTFGSGLGIPNGGRSSPITLCSSTPSVSSAFLSGFSLRYSGSKHHVQTIQTTAGVATDGSTGYITSQANMNDHSNNWAQNPTIDGGLIYVDKSQTGLLAQALPNQQAASPVSVKFPGTSLSAAAVMLQSLTVSYGSGHDHDIKHVGGGAPNWTVGGDTVVLDSAQAFMSDDSHNSQQNSDSRVSLIVLGIPA</sequence>
<gene>
    <name evidence="1" type="ORF">ENSA7_04600</name>
</gene>
<dbReference type="EMBL" id="PVNL01000013">
    <property type="protein sequence ID" value="PRQ09706.1"/>
    <property type="molecule type" value="Genomic_DNA"/>
</dbReference>
<evidence type="ECO:0000313" key="1">
    <source>
        <dbReference type="EMBL" id="PRQ09706.1"/>
    </source>
</evidence>
<comment type="caution">
    <text evidence="1">The sequence shown here is derived from an EMBL/GenBank/DDBJ whole genome shotgun (WGS) entry which is preliminary data.</text>
</comment>
<reference evidence="1 2" key="1">
    <citation type="submission" date="2018-03" db="EMBL/GenBank/DDBJ databases">
        <title>Draft Genome Sequences of the Obligatory Marine Myxobacteria Enhygromyxa salina SWB007.</title>
        <authorList>
            <person name="Poehlein A."/>
            <person name="Moghaddam J.A."/>
            <person name="Harms H."/>
            <person name="Alanjari M."/>
            <person name="Koenig G.M."/>
            <person name="Daniel R."/>
            <person name="Schaeberle T.F."/>
        </authorList>
    </citation>
    <scope>NUCLEOTIDE SEQUENCE [LARGE SCALE GENOMIC DNA]</scope>
    <source>
        <strain evidence="1 2">SWB007</strain>
    </source>
</reference>
<dbReference type="RefSeq" id="WP_106087548.1">
    <property type="nucleotide sequence ID" value="NZ_PVNL01000013.1"/>
</dbReference>
<dbReference type="OrthoDB" id="5511530at2"/>
<evidence type="ECO:0000313" key="2">
    <source>
        <dbReference type="Proteomes" id="UP000238823"/>
    </source>
</evidence>